<dbReference type="Proteomes" id="UP001295469">
    <property type="component" value="Chromosome C07"/>
</dbReference>
<reference evidence="1" key="1">
    <citation type="submission" date="2021-01" db="EMBL/GenBank/DDBJ databases">
        <authorList>
            <consortium name="Genoscope - CEA"/>
            <person name="William W."/>
        </authorList>
    </citation>
    <scope>NUCLEOTIDE SEQUENCE</scope>
</reference>
<feature type="non-terminal residue" evidence="1">
    <location>
        <position position="48"/>
    </location>
</feature>
<sequence length="48" mass="5384">VGKLVDQSGNPCLALCKAPYVAKADKRKVEYKTNMEAYNKELICFGFE</sequence>
<gene>
    <name evidence="1" type="ORF">DARMORV10_C07P22870.1</name>
</gene>
<dbReference type="AlphaFoldDB" id="A0A816MGA1"/>
<dbReference type="SUPFAM" id="SSF47095">
    <property type="entry name" value="HMG-box"/>
    <property type="match status" value="1"/>
</dbReference>
<dbReference type="InterPro" id="IPR036910">
    <property type="entry name" value="HMG_box_dom_sf"/>
</dbReference>
<proteinExistence type="predicted"/>
<name>A0A816MGA1_BRANA</name>
<evidence type="ECO:0000313" key="1">
    <source>
        <dbReference type="EMBL" id="CAF1981786.1"/>
    </source>
</evidence>
<accession>A0A816MGA1</accession>
<protein>
    <submittedName>
        <fullName evidence="1">(rape) hypothetical protein</fullName>
    </submittedName>
</protein>
<organism evidence="1">
    <name type="scientific">Brassica napus</name>
    <name type="common">Rape</name>
    <dbReference type="NCBI Taxonomy" id="3708"/>
    <lineage>
        <taxon>Eukaryota</taxon>
        <taxon>Viridiplantae</taxon>
        <taxon>Streptophyta</taxon>
        <taxon>Embryophyta</taxon>
        <taxon>Tracheophyta</taxon>
        <taxon>Spermatophyta</taxon>
        <taxon>Magnoliopsida</taxon>
        <taxon>eudicotyledons</taxon>
        <taxon>Gunneridae</taxon>
        <taxon>Pentapetalae</taxon>
        <taxon>rosids</taxon>
        <taxon>malvids</taxon>
        <taxon>Brassicales</taxon>
        <taxon>Brassicaceae</taxon>
        <taxon>Brassiceae</taxon>
        <taxon>Brassica</taxon>
    </lineage>
</organism>
<dbReference type="EMBL" id="HG994371">
    <property type="protein sequence ID" value="CAF1981786.1"/>
    <property type="molecule type" value="Genomic_DNA"/>
</dbReference>